<organism evidence="4 5">
    <name type="scientific">Puniceicoccus vermicola</name>
    <dbReference type="NCBI Taxonomy" id="388746"/>
    <lineage>
        <taxon>Bacteria</taxon>
        <taxon>Pseudomonadati</taxon>
        <taxon>Verrucomicrobiota</taxon>
        <taxon>Opitutia</taxon>
        <taxon>Puniceicoccales</taxon>
        <taxon>Puniceicoccaceae</taxon>
        <taxon>Puniceicoccus</taxon>
    </lineage>
</organism>
<gene>
    <name evidence="4" type="ORF">H5P30_21810</name>
</gene>
<keyword evidence="5" id="KW-1185">Reference proteome</keyword>
<evidence type="ECO:0000259" key="3">
    <source>
        <dbReference type="Pfam" id="PF02826"/>
    </source>
</evidence>
<evidence type="ECO:0000256" key="1">
    <source>
        <dbReference type="ARBA" id="ARBA00023002"/>
    </source>
</evidence>
<dbReference type="GO" id="GO:0030267">
    <property type="term" value="F:glyoxylate reductase (NADPH) activity"/>
    <property type="evidence" value="ECO:0007669"/>
    <property type="project" value="TreeGrafter"/>
</dbReference>
<comment type="caution">
    <text evidence="4">The sequence shown here is derived from an EMBL/GenBank/DDBJ whole genome shotgun (WGS) entry which is preliminary data.</text>
</comment>
<keyword evidence="1" id="KW-0560">Oxidoreductase</keyword>
<protein>
    <submittedName>
        <fullName evidence="4">Hydroxyacid dehydrogenase</fullName>
    </submittedName>
</protein>
<dbReference type="Proteomes" id="UP000525652">
    <property type="component" value="Unassembled WGS sequence"/>
</dbReference>
<dbReference type="PANTHER" id="PTHR10996:SF178">
    <property type="entry name" value="2-HYDROXYACID DEHYDROGENASE YGL185C-RELATED"/>
    <property type="match status" value="1"/>
</dbReference>
<dbReference type="RefSeq" id="WP_185695035.1">
    <property type="nucleotide sequence ID" value="NZ_JACHVA010000143.1"/>
</dbReference>
<dbReference type="GO" id="GO:0005829">
    <property type="term" value="C:cytosol"/>
    <property type="evidence" value="ECO:0007669"/>
    <property type="project" value="TreeGrafter"/>
</dbReference>
<dbReference type="EMBL" id="JACHVA010000143">
    <property type="protein sequence ID" value="MBC2604426.1"/>
    <property type="molecule type" value="Genomic_DNA"/>
</dbReference>
<evidence type="ECO:0000256" key="2">
    <source>
        <dbReference type="ARBA" id="ARBA00023027"/>
    </source>
</evidence>
<feature type="domain" description="D-isomer specific 2-hydroxyacid dehydrogenase NAD-binding" evidence="3">
    <location>
        <begin position="131"/>
        <end position="293"/>
    </location>
</feature>
<sequence>MAPRSIYLLDQKACDLIYRREARDRIHTLTESDGLVYGREEILASPGSFSEVEIVFSGWGCPKMDEELLDALPNLKALFYGAGSVRYFVTESFWKRSILLTSSFRANAIPVADYTVASVVFALKRAWLDNRAIRSNRETVNRDLSPGVYHGSTVGIVSLGAIGQLVCKRLFSMNLDVLGYDPYAPSAIFDEFGVQRVNSLREIFRSSKVVSLHAPLLPSTVGMITGELVRQMPEGGVLINTARGGLLAESEVYDVVKDRPDLFAVLDVLTEEENLNASPFARLPNVFLTSHIAGSIGNECYRMGDFAVDEAERYLSSRPPLDAVVEEKIELMA</sequence>
<dbReference type="InterPro" id="IPR036291">
    <property type="entry name" value="NAD(P)-bd_dom_sf"/>
</dbReference>
<proteinExistence type="predicted"/>
<dbReference type="GO" id="GO:0051287">
    <property type="term" value="F:NAD binding"/>
    <property type="evidence" value="ECO:0007669"/>
    <property type="project" value="InterPro"/>
</dbReference>
<dbReference type="Gene3D" id="3.40.50.720">
    <property type="entry name" value="NAD(P)-binding Rossmann-like Domain"/>
    <property type="match status" value="2"/>
</dbReference>
<dbReference type="GO" id="GO:0016618">
    <property type="term" value="F:hydroxypyruvate reductase [NAD(P)H] activity"/>
    <property type="evidence" value="ECO:0007669"/>
    <property type="project" value="TreeGrafter"/>
</dbReference>
<evidence type="ECO:0000313" key="4">
    <source>
        <dbReference type="EMBL" id="MBC2604426.1"/>
    </source>
</evidence>
<accession>A0A7X1B2H4</accession>
<dbReference type="PANTHER" id="PTHR10996">
    <property type="entry name" value="2-HYDROXYACID DEHYDROGENASE-RELATED"/>
    <property type="match status" value="1"/>
</dbReference>
<keyword evidence="2" id="KW-0520">NAD</keyword>
<name>A0A7X1B2H4_9BACT</name>
<dbReference type="AlphaFoldDB" id="A0A7X1B2H4"/>
<evidence type="ECO:0000313" key="5">
    <source>
        <dbReference type="Proteomes" id="UP000525652"/>
    </source>
</evidence>
<dbReference type="InterPro" id="IPR050223">
    <property type="entry name" value="D-isomer_2-hydroxyacid_DH"/>
</dbReference>
<dbReference type="CDD" id="cd12167">
    <property type="entry name" value="2-Hacid_dh_8"/>
    <property type="match status" value="1"/>
</dbReference>
<dbReference type="SUPFAM" id="SSF51735">
    <property type="entry name" value="NAD(P)-binding Rossmann-fold domains"/>
    <property type="match status" value="1"/>
</dbReference>
<dbReference type="SUPFAM" id="SSF52283">
    <property type="entry name" value="Formate/glycerate dehydrogenase catalytic domain-like"/>
    <property type="match status" value="1"/>
</dbReference>
<reference evidence="4 5" key="1">
    <citation type="submission" date="2020-07" db="EMBL/GenBank/DDBJ databases">
        <authorList>
            <person name="Feng X."/>
        </authorList>
    </citation>
    <scope>NUCLEOTIDE SEQUENCE [LARGE SCALE GENOMIC DNA]</scope>
    <source>
        <strain evidence="4 5">JCM14086</strain>
    </source>
</reference>
<dbReference type="Pfam" id="PF02826">
    <property type="entry name" value="2-Hacid_dh_C"/>
    <property type="match status" value="1"/>
</dbReference>
<dbReference type="InterPro" id="IPR006140">
    <property type="entry name" value="D-isomer_DH_NAD-bd"/>
</dbReference>